<organism evidence="1 2">
    <name type="scientific">Thermobaculum terrenum (strain ATCC BAA-798 / CCMEE 7001 / YNP1)</name>
    <dbReference type="NCBI Taxonomy" id="525904"/>
    <lineage>
        <taxon>Bacteria</taxon>
        <taxon>Bacillati</taxon>
        <taxon>Chloroflexota</taxon>
        <taxon>Chloroflexia</taxon>
        <taxon>Candidatus Thermobaculales</taxon>
        <taxon>Candidatus Thermobaculaceae</taxon>
        <taxon>Thermobaculum</taxon>
    </lineage>
</organism>
<name>D1CD27_THET1</name>
<sequence length="106" mass="11845">MVWGWDWDGEGWWPAEVVGGQGAHPCWREGRLDVRGLDKGWVMEDREGLGKGVECAMRGGREWHYGKFPISRFLSNREIGNCFGGVRRERGAWGLGAGGDPALRSN</sequence>
<keyword evidence="2" id="KW-1185">Reference proteome</keyword>
<reference evidence="2" key="1">
    <citation type="journal article" date="2010" name="Stand. Genomic Sci.">
        <title>Complete genome sequence of 'Thermobaculum terrenum' type strain (YNP1).</title>
        <authorList>
            <person name="Kiss H."/>
            <person name="Cleland D."/>
            <person name="Lapidus A."/>
            <person name="Lucas S."/>
            <person name="Glavina Del Rio T."/>
            <person name="Nolan M."/>
            <person name="Tice H."/>
            <person name="Han C."/>
            <person name="Goodwin L."/>
            <person name="Pitluck S."/>
            <person name="Liolios K."/>
            <person name="Ivanova N."/>
            <person name="Mavromatis K."/>
            <person name="Ovchinnikova G."/>
            <person name="Pati A."/>
            <person name="Chen A."/>
            <person name="Palaniappan K."/>
            <person name="Land M."/>
            <person name="Hauser L."/>
            <person name="Chang Y."/>
            <person name="Jeffries C."/>
            <person name="Lu M."/>
            <person name="Brettin T."/>
            <person name="Detter J."/>
            <person name="Goker M."/>
            <person name="Tindall B."/>
            <person name="Beck B."/>
            <person name="McDermott T."/>
            <person name="Woyke T."/>
            <person name="Bristow J."/>
            <person name="Eisen J."/>
            <person name="Markowitz V."/>
            <person name="Hugenholtz P."/>
            <person name="Kyrpides N."/>
            <person name="Klenk H."/>
            <person name="Cheng J."/>
        </authorList>
    </citation>
    <scope>NUCLEOTIDE SEQUENCE [LARGE SCALE GENOMIC DNA]</scope>
    <source>
        <strain evidence="2">ATCC BAA-798 / YNP1</strain>
    </source>
</reference>
<evidence type="ECO:0000313" key="1">
    <source>
        <dbReference type="EMBL" id="ACZ42692.1"/>
    </source>
</evidence>
<dbReference type="AlphaFoldDB" id="D1CD27"/>
<dbReference type="Proteomes" id="UP000000323">
    <property type="component" value="Chromosome 1"/>
</dbReference>
<accession>D1CD27</accession>
<gene>
    <name evidence="1" type="ordered locus">Tter_1786</name>
</gene>
<proteinExistence type="predicted"/>
<dbReference type="EMBL" id="CP001825">
    <property type="protein sequence ID" value="ACZ42692.1"/>
    <property type="molecule type" value="Genomic_DNA"/>
</dbReference>
<protein>
    <submittedName>
        <fullName evidence="1">Uncharacterized protein</fullName>
    </submittedName>
</protein>
<evidence type="ECO:0000313" key="2">
    <source>
        <dbReference type="Proteomes" id="UP000000323"/>
    </source>
</evidence>
<dbReference type="KEGG" id="ttr:Tter_1786"/>
<dbReference type="HOGENOM" id="CLU_2221998_0_0_0"/>